<dbReference type="AlphaFoldDB" id="A0A4R1FWY5"/>
<comment type="caution">
    <text evidence="1">The sequence shown here is derived from an EMBL/GenBank/DDBJ whole genome shotgun (WGS) entry which is preliminary data.</text>
</comment>
<name>A0A4R1FWY5_9NOCA</name>
<dbReference type="Proteomes" id="UP000294856">
    <property type="component" value="Unassembled WGS sequence"/>
</dbReference>
<dbReference type="InterPro" id="IPR049749">
    <property type="entry name" value="SCO2521-like"/>
</dbReference>
<organism evidence="1 2">
    <name type="scientific">Nocardia alba</name>
    <dbReference type="NCBI Taxonomy" id="225051"/>
    <lineage>
        <taxon>Bacteria</taxon>
        <taxon>Bacillati</taxon>
        <taxon>Actinomycetota</taxon>
        <taxon>Actinomycetes</taxon>
        <taxon>Mycobacteriales</taxon>
        <taxon>Nocardiaceae</taxon>
        <taxon>Nocardia</taxon>
    </lineage>
</organism>
<reference evidence="1 2" key="1">
    <citation type="submission" date="2019-03" db="EMBL/GenBank/DDBJ databases">
        <title>Genomic Encyclopedia of Type Strains, Phase IV (KMG-IV): sequencing the most valuable type-strain genomes for metagenomic binning, comparative biology and taxonomic classification.</title>
        <authorList>
            <person name="Goeker M."/>
        </authorList>
    </citation>
    <scope>NUCLEOTIDE SEQUENCE [LARGE SCALE GENOMIC DNA]</scope>
    <source>
        <strain evidence="1 2">DSM 44684</strain>
    </source>
</reference>
<dbReference type="STRING" id="1210063.GCA_001612665_03065"/>
<evidence type="ECO:0000313" key="1">
    <source>
        <dbReference type="EMBL" id="TCJ99587.1"/>
    </source>
</evidence>
<dbReference type="NCBIfam" id="NF040565">
    <property type="entry name" value="SCO2521_fam"/>
    <property type="match status" value="1"/>
</dbReference>
<evidence type="ECO:0000313" key="2">
    <source>
        <dbReference type="Proteomes" id="UP000294856"/>
    </source>
</evidence>
<keyword evidence="2" id="KW-1185">Reference proteome</keyword>
<proteinExistence type="predicted"/>
<sequence>MHVSGPAQTILGEVRTSLLPESAALSRGSAAELVTLAHGKPVRSRERPVSWAQSPVIAEGIDCRLAVSSRKAPRVVGAVAARATVVGGRVLQSTAQCSVVGAPINRRQSWEYYMGRVGVAEVVTRLTPDLDSDIALNFLAPTNPEVETFDPGAIAARVTTRVRRNPMLDQRPPLQTESTRLRWSARVVAGSDPSVTMTLCDNELRTAAVVVGDTDLLSGVADFCEDLARHDWLLTVLTEVIDEAEMSQFSHTPVEQVISPMLEHLVRLWMPSKGTPRRLRGLWTALQYDPGFDQQWKAQVDHLRDRLSVATLTALKRSHQSW</sequence>
<dbReference type="OrthoDB" id="3210171at2"/>
<dbReference type="EMBL" id="SMFR01000001">
    <property type="protein sequence ID" value="TCJ99587.1"/>
    <property type="molecule type" value="Genomic_DNA"/>
</dbReference>
<gene>
    <name evidence="1" type="ORF">DFR71_0568</name>
</gene>
<protein>
    <submittedName>
        <fullName evidence="1">Uncharacterized protein</fullName>
    </submittedName>
</protein>
<accession>A0A4R1FWY5</accession>
<dbReference type="RefSeq" id="WP_067450569.1">
    <property type="nucleotide sequence ID" value="NZ_SMFR01000001.1"/>
</dbReference>